<proteinExistence type="predicted"/>
<name>A0A8S5QZY2_9CAUD</name>
<accession>A0A8S5QZY2</accession>
<sequence>MIEHIEVSKMDSVNFKYELEPSRDYAFIDMKSFMQAAS</sequence>
<protein>
    <submittedName>
        <fullName evidence="1">Uncharacterized protein</fullName>
    </submittedName>
</protein>
<dbReference type="EMBL" id="BK015771">
    <property type="protein sequence ID" value="DAE24293.1"/>
    <property type="molecule type" value="Genomic_DNA"/>
</dbReference>
<evidence type="ECO:0000313" key="1">
    <source>
        <dbReference type="EMBL" id="DAE24293.1"/>
    </source>
</evidence>
<reference evidence="1" key="1">
    <citation type="journal article" date="2021" name="Proc. Natl. Acad. Sci. U.S.A.">
        <title>A Catalog of Tens of Thousands of Viruses from Human Metagenomes Reveals Hidden Associations with Chronic Diseases.</title>
        <authorList>
            <person name="Tisza M.J."/>
            <person name="Buck C.B."/>
        </authorList>
    </citation>
    <scope>NUCLEOTIDE SEQUENCE</scope>
    <source>
        <strain evidence="1">CtJhT5</strain>
    </source>
</reference>
<organism evidence="1">
    <name type="scientific">Siphoviridae sp. ctJhT5</name>
    <dbReference type="NCBI Taxonomy" id="2826242"/>
    <lineage>
        <taxon>Viruses</taxon>
        <taxon>Duplodnaviria</taxon>
        <taxon>Heunggongvirae</taxon>
        <taxon>Uroviricota</taxon>
        <taxon>Caudoviricetes</taxon>
    </lineage>
</organism>